<accession>A0A8K0KXV7</accession>
<dbReference type="Pfam" id="PF09797">
    <property type="entry name" value="NatB_MDM20"/>
    <property type="match status" value="1"/>
</dbReference>
<proteinExistence type="predicted"/>
<sequence>MSLDELDEFLARKRYKEGLNRADKLVKKANADIIIHVYRARFLEALGQTAKATEVIDALLNKKPPIQDTVVLDYIDEFLLERALETGSDALTAGPISLALWKNAATAVRPSFLPVLCKDRYESAVTNGRLEDAHHALTLWRKQLPDRTSLKFGHAMIYFLIAQKTKDKVKKAMFSQLATRTAAQLASVVETGAEATVIVNVLAQQENFKELIDAIKSSQKLKTLVNQTNAVFLTFLGYTSGLQMEDFLQPFIHDRMKESDKTQLAITETNFKMWKFWVSLHSSLDPEPFFRKMDELPQTSHLRLLSTLWYLSLKGKEDAVIDTLHQSLEYDMPPAFVTEVRDVVLSLSPHQQDELRKILTLSSRHWEEVPKSLDDRGHLSRLVSFESSSLRLEYLMALNRVETVSNVLAFAKLSWSLFVFVKKTGIQLDVSWAISIVTALFRAHELDRSGRWLLAAFCAIRLIPHQGLYSLQVLQCYISQELGLPSYSLTKFITLGVKEIQLDTASHIGLTRVSIQDSYLPRDRTSKLPDPYNLVGAALKMYRSTIDRVAEQASVCLEANRPDLVMELDSLRDDLKNSIQRRILLLEQRRMERLTNRPQDTAFNFPARTVSSWTENLADNRDYTACENFESVPAAAALETRITSGGKVPNSAWIHLNLWIDTICTVISGGASLLNPVESKELAANPFKSIDGLNIGCTPNELALIAAWQALAKPAVHILTSLSSDTNAQISTALTSLKDAIEKIPIPLTSPSPTTTTPIPYIPTSSDLQQSYLLLDYLKTVLRFCAACTDVTKKRRPGIPIDTKLLGPIEAAVKSKYQSLRSFAQQRQKSIKDSDIAGTLIETWGWIATGQVGGRMEDLSEEERDDWELDEQWREDAREIDERSVEEGQGIGREQEGEEGDVGIGEVERKNGHISVDENGHILEGEKEAPQKRTLKRRFGLVAAKVKGWARRKREWKERSKEESAIRRDFKELMGYEYGVGSVEERRVKSMVAAQVIGSGG</sequence>
<dbReference type="EMBL" id="JAESVG020000010">
    <property type="protein sequence ID" value="KAG8623890.1"/>
    <property type="molecule type" value="Genomic_DNA"/>
</dbReference>
<name>A0A8K0KXV7_9PEZI</name>
<protein>
    <submittedName>
        <fullName evidence="2">Uncharacterized protein</fullName>
    </submittedName>
</protein>
<keyword evidence="3" id="KW-1185">Reference proteome</keyword>
<feature type="compositionally biased region" description="Basic and acidic residues" evidence="1">
    <location>
        <begin position="906"/>
        <end position="921"/>
    </location>
</feature>
<dbReference type="OrthoDB" id="5296at2759"/>
<reference evidence="2" key="1">
    <citation type="submission" date="2021-07" db="EMBL/GenBank/DDBJ databases">
        <title>Elsinoe batatas strain:CRI-CJ2 Genome sequencing and assembly.</title>
        <authorList>
            <person name="Huang L."/>
        </authorList>
    </citation>
    <scope>NUCLEOTIDE SEQUENCE</scope>
    <source>
        <strain evidence="2">CRI-CJ2</strain>
    </source>
</reference>
<dbReference type="AlphaFoldDB" id="A0A8K0KXV7"/>
<feature type="region of interest" description="Disordered" evidence="1">
    <location>
        <begin position="878"/>
        <end position="921"/>
    </location>
</feature>
<evidence type="ECO:0000313" key="2">
    <source>
        <dbReference type="EMBL" id="KAG8623890.1"/>
    </source>
</evidence>
<organism evidence="2 3">
    <name type="scientific">Elsinoe batatas</name>
    <dbReference type="NCBI Taxonomy" id="2601811"/>
    <lineage>
        <taxon>Eukaryota</taxon>
        <taxon>Fungi</taxon>
        <taxon>Dikarya</taxon>
        <taxon>Ascomycota</taxon>
        <taxon>Pezizomycotina</taxon>
        <taxon>Dothideomycetes</taxon>
        <taxon>Dothideomycetidae</taxon>
        <taxon>Myriangiales</taxon>
        <taxon>Elsinoaceae</taxon>
        <taxon>Elsinoe</taxon>
    </lineage>
</organism>
<dbReference type="InterPro" id="IPR019183">
    <property type="entry name" value="NAA25_NatB_aux_su"/>
</dbReference>
<evidence type="ECO:0000313" key="3">
    <source>
        <dbReference type="Proteomes" id="UP000809789"/>
    </source>
</evidence>
<gene>
    <name evidence="2" type="ORF">KVT40_008866</name>
</gene>
<comment type="caution">
    <text evidence="2">The sequence shown here is derived from an EMBL/GenBank/DDBJ whole genome shotgun (WGS) entry which is preliminary data.</text>
</comment>
<evidence type="ECO:0000256" key="1">
    <source>
        <dbReference type="SAM" id="MobiDB-lite"/>
    </source>
</evidence>
<dbReference type="Proteomes" id="UP000809789">
    <property type="component" value="Unassembled WGS sequence"/>
</dbReference>